<feature type="transmembrane region" description="Helical" evidence="1">
    <location>
        <begin position="214"/>
        <end position="231"/>
    </location>
</feature>
<feature type="transmembrane region" description="Helical" evidence="1">
    <location>
        <begin position="45"/>
        <end position="63"/>
    </location>
</feature>
<reference evidence="2 3" key="1">
    <citation type="submission" date="2020-08" db="EMBL/GenBank/DDBJ databases">
        <title>Genomic Encyclopedia of Type Strains, Phase IV (KMG-IV): sequencing the most valuable type-strain genomes for metagenomic binning, comparative biology and taxonomic classification.</title>
        <authorList>
            <person name="Goeker M."/>
        </authorList>
    </citation>
    <scope>NUCLEOTIDE SEQUENCE [LARGE SCALE GENOMIC DNA]</scope>
    <source>
        <strain evidence="2 3">DSM 2461</strain>
    </source>
</reference>
<gene>
    <name evidence="2" type="ORF">HNR50_002983</name>
</gene>
<feature type="transmembrane region" description="Helical" evidence="1">
    <location>
        <begin position="283"/>
        <end position="304"/>
    </location>
</feature>
<keyword evidence="1" id="KW-0472">Membrane</keyword>
<keyword evidence="1" id="KW-0812">Transmembrane</keyword>
<feature type="transmembrane region" description="Helical" evidence="1">
    <location>
        <begin position="12"/>
        <end position="33"/>
    </location>
</feature>
<evidence type="ECO:0000313" key="3">
    <source>
        <dbReference type="Proteomes" id="UP000587760"/>
    </source>
</evidence>
<proteinExistence type="predicted"/>
<feature type="transmembrane region" description="Helical" evidence="1">
    <location>
        <begin position="69"/>
        <end position="89"/>
    </location>
</feature>
<evidence type="ECO:0008006" key="4">
    <source>
        <dbReference type="Google" id="ProtNLM"/>
    </source>
</evidence>
<feature type="transmembrane region" description="Helical" evidence="1">
    <location>
        <begin position="170"/>
        <end position="193"/>
    </location>
</feature>
<feature type="transmembrane region" description="Helical" evidence="1">
    <location>
        <begin position="101"/>
        <end position="122"/>
    </location>
</feature>
<protein>
    <recommendedName>
        <fullName evidence="4">DUF2232 domain-containing protein</fullName>
    </recommendedName>
</protein>
<evidence type="ECO:0000256" key="1">
    <source>
        <dbReference type="SAM" id="Phobius"/>
    </source>
</evidence>
<keyword evidence="3" id="KW-1185">Reference proteome</keyword>
<dbReference type="RefSeq" id="WP_184747556.1">
    <property type="nucleotide sequence ID" value="NZ_JACHGJ010000006.1"/>
</dbReference>
<dbReference type="AlphaFoldDB" id="A0A841RBJ2"/>
<keyword evidence="1" id="KW-1133">Transmembrane helix</keyword>
<name>A0A841RBJ2_9SPIO</name>
<sequence length="325" mass="35653">MDRRGWTEVSLAAVLSLIMSMTGLLLLFFMLPLQVMAVRRGEKGFLISASGVLFGNLILKLALTPEAVTAGSLIIADFAVFLLLIGGLYAVNFKMGSFSKVWGFLIVTATAGLLSLPVLLYLGSDPAFLAVMTAQIESALAMLQQAFQGDAVVGSITAEGMFRIFKDSFLSSYLAVYCFFVALTWRLGLRIGLKSIGRENEQPKLQELNVPDRLVWFLFIPLTLVLLRMLLNGKGFDMDLGIAGFAVSNSLYIAGALYGLQGFGLLQFLMARKQVNPGVRRMTGWLLPLSLLIFPLNLAVIFLLPGLGVSELWINYRHNDKELVQ</sequence>
<organism evidence="2 3">
    <name type="scientific">Spirochaeta isovalerica</name>
    <dbReference type="NCBI Taxonomy" id="150"/>
    <lineage>
        <taxon>Bacteria</taxon>
        <taxon>Pseudomonadati</taxon>
        <taxon>Spirochaetota</taxon>
        <taxon>Spirochaetia</taxon>
        <taxon>Spirochaetales</taxon>
        <taxon>Spirochaetaceae</taxon>
        <taxon>Spirochaeta</taxon>
    </lineage>
</organism>
<dbReference type="InterPro" id="IPR018710">
    <property type="entry name" value="DUF2232"/>
</dbReference>
<dbReference type="Pfam" id="PF09991">
    <property type="entry name" value="DUF2232"/>
    <property type="match status" value="1"/>
</dbReference>
<feature type="transmembrane region" description="Helical" evidence="1">
    <location>
        <begin position="251"/>
        <end position="271"/>
    </location>
</feature>
<dbReference type="Proteomes" id="UP000587760">
    <property type="component" value="Unassembled WGS sequence"/>
</dbReference>
<comment type="caution">
    <text evidence="2">The sequence shown here is derived from an EMBL/GenBank/DDBJ whole genome shotgun (WGS) entry which is preliminary data.</text>
</comment>
<evidence type="ECO:0000313" key="2">
    <source>
        <dbReference type="EMBL" id="MBB6481303.1"/>
    </source>
</evidence>
<dbReference type="EMBL" id="JACHGJ010000006">
    <property type="protein sequence ID" value="MBB6481303.1"/>
    <property type="molecule type" value="Genomic_DNA"/>
</dbReference>
<accession>A0A841RBJ2</accession>